<dbReference type="SUPFAM" id="SSF57716">
    <property type="entry name" value="Glucocorticoid receptor-like (DNA-binding domain)"/>
    <property type="match status" value="1"/>
</dbReference>
<evidence type="ECO:0000313" key="8">
    <source>
        <dbReference type="Proteomes" id="UP000325440"/>
    </source>
</evidence>
<evidence type="ECO:0000256" key="4">
    <source>
        <dbReference type="ARBA" id="ARBA00023125"/>
    </source>
</evidence>
<gene>
    <name evidence="7" type="ORF">CINCED_3A016741</name>
</gene>
<feature type="domain" description="THAP-type" evidence="6">
    <location>
        <begin position="1"/>
        <end position="82"/>
    </location>
</feature>
<dbReference type="OrthoDB" id="6620051at2759"/>
<dbReference type="GO" id="GO:0043565">
    <property type="term" value="F:sequence-specific DNA binding"/>
    <property type="evidence" value="ECO:0007669"/>
    <property type="project" value="InterPro"/>
</dbReference>
<dbReference type="PROSITE" id="PS50950">
    <property type="entry name" value="ZF_THAP"/>
    <property type="match status" value="1"/>
</dbReference>
<keyword evidence="8" id="KW-1185">Reference proteome</keyword>
<dbReference type="SMART" id="SM00980">
    <property type="entry name" value="THAP"/>
    <property type="match status" value="1"/>
</dbReference>
<evidence type="ECO:0000256" key="3">
    <source>
        <dbReference type="ARBA" id="ARBA00022833"/>
    </source>
</evidence>
<keyword evidence="1" id="KW-0479">Metal-binding</keyword>
<dbReference type="Pfam" id="PF05485">
    <property type="entry name" value="THAP"/>
    <property type="match status" value="1"/>
</dbReference>
<evidence type="ECO:0000256" key="1">
    <source>
        <dbReference type="ARBA" id="ARBA00022723"/>
    </source>
</evidence>
<keyword evidence="4 5" id="KW-0238">DNA-binding</keyword>
<dbReference type="Proteomes" id="UP000325440">
    <property type="component" value="Unassembled WGS sequence"/>
</dbReference>
<dbReference type="AlphaFoldDB" id="A0A5E4MTW9"/>
<evidence type="ECO:0000259" key="6">
    <source>
        <dbReference type="PROSITE" id="PS50950"/>
    </source>
</evidence>
<dbReference type="GO" id="GO:0008270">
    <property type="term" value="F:zinc ion binding"/>
    <property type="evidence" value="ECO:0007669"/>
    <property type="project" value="UniProtKB-KW"/>
</dbReference>
<dbReference type="InterPro" id="IPR006612">
    <property type="entry name" value="THAP_Znf"/>
</dbReference>
<organism evidence="7 8">
    <name type="scientific">Cinara cedri</name>
    <dbReference type="NCBI Taxonomy" id="506608"/>
    <lineage>
        <taxon>Eukaryota</taxon>
        <taxon>Metazoa</taxon>
        <taxon>Ecdysozoa</taxon>
        <taxon>Arthropoda</taxon>
        <taxon>Hexapoda</taxon>
        <taxon>Insecta</taxon>
        <taxon>Pterygota</taxon>
        <taxon>Neoptera</taxon>
        <taxon>Paraneoptera</taxon>
        <taxon>Hemiptera</taxon>
        <taxon>Sternorrhyncha</taxon>
        <taxon>Aphidomorpha</taxon>
        <taxon>Aphidoidea</taxon>
        <taxon>Aphididae</taxon>
        <taxon>Lachninae</taxon>
        <taxon>Cinara</taxon>
    </lineage>
</organism>
<dbReference type="EMBL" id="CABPRJ010000960">
    <property type="protein sequence ID" value="VVC32858.1"/>
    <property type="molecule type" value="Genomic_DNA"/>
</dbReference>
<dbReference type="PANTHER" id="PTHR46600">
    <property type="entry name" value="THAP DOMAIN-CONTAINING"/>
    <property type="match status" value="1"/>
</dbReference>
<dbReference type="PANTHER" id="PTHR46600:SF11">
    <property type="entry name" value="THAP DOMAIN-CONTAINING PROTEIN 10"/>
    <property type="match status" value="1"/>
</dbReference>
<proteinExistence type="predicted"/>
<evidence type="ECO:0000256" key="2">
    <source>
        <dbReference type="ARBA" id="ARBA00022771"/>
    </source>
</evidence>
<dbReference type="InterPro" id="IPR026516">
    <property type="entry name" value="THAP1/10"/>
</dbReference>
<protein>
    <submittedName>
        <fullName evidence="7">Zinc finger, C2CH-type</fullName>
    </submittedName>
</protein>
<reference evidence="7 8" key="1">
    <citation type="submission" date="2019-08" db="EMBL/GenBank/DDBJ databases">
        <authorList>
            <person name="Alioto T."/>
            <person name="Alioto T."/>
            <person name="Gomez Garrido J."/>
        </authorList>
    </citation>
    <scope>NUCLEOTIDE SEQUENCE [LARGE SCALE GENOMIC DNA]</scope>
</reference>
<keyword evidence="3" id="KW-0862">Zinc</keyword>
<keyword evidence="2 5" id="KW-0863">Zinc-finger</keyword>
<sequence length="150" mass="17105">MPSPICVVYGCKSGKGITKHRFPKNDLERFVIWVERACNSKLINLTIDQIYNSYLMCDLHFDENCHSPGTKLLNRNALPTLFLPEIILVQFINKPGPDFTDLNVVQPFNDSALIIVYDLGSSRQVSVTVLLRNSFLLILVEYNLLLILHQ</sequence>
<name>A0A5E4MTW9_9HEMI</name>
<accession>A0A5E4MTW9</accession>
<evidence type="ECO:0000256" key="5">
    <source>
        <dbReference type="PROSITE-ProRule" id="PRU00309"/>
    </source>
</evidence>
<evidence type="ECO:0000313" key="7">
    <source>
        <dbReference type="EMBL" id="VVC32858.1"/>
    </source>
</evidence>